<organism evidence="3 4">
    <name type="scientific">Bifidobacterium thermophilum RBL67</name>
    <dbReference type="NCBI Taxonomy" id="1254439"/>
    <lineage>
        <taxon>Bacteria</taxon>
        <taxon>Bacillati</taxon>
        <taxon>Actinomycetota</taxon>
        <taxon>Actinomycetes</taxon>
        <taxon>Bifidobacteriales</taxon>
        <taxon>Bifidobacteriaceae</taxon>
        <taxon>Bifidobacterium</taxon>
    </lineage>
</organism>
<dbReference type="InterPro" id="IPR048020">
    <property type="entry name" value="Transpos_IS3"/>
</dbReference>
<dbReference type="EMBL" id="CP004346">
    <property type="protein sequence ID" value="AGH40594.1"/>
    <property type="molecule type" value="Genomic_DNA"/>
</dbReference>
<name>M4REK2_9BIFI</name>
<reference evidence="3 4" key="1">
    <citation type="journal article" date="2013" name="Genome Announc.">
        <title>Complete Genome Sequence of the Probiotic Bifidobacterium thermophilum Strain RBL67.</title>
        <authorList>
            <person name="Jans C."/>
            <person name="Lacroix C."/>
            <person name="Follador R."/>
            <person name="Stevens M.J."/>
        </authorList>
    </citation>
    <scope>NUCLEOTIDE SEQUENCE [LARGE SCALE GENOMIC DNA]</scope>
    <source>
        <strain evidence="3 4">RBL67</strain>
    </source>
</reference>
<dbReference type="Proteomes" id="UP000011835">
    <property type="component" value="Chromosome"/>
</dbReference>
<dbReference type="HOGENOM" id="CLU_027402_1_0_11"/>
<keyword evidence="4" id="KW-1185">Reference proteome</keyword>
<dbReference type="InterPro" id="IPR050900">
    <property type="entry name" value="Transposase_IS3/IS150/IS904"/>
</dbReference>
<dbReference type="Pfam" id="PF13276">
    <property type="entry name" value="HTH_21"/>
    <property type="match status" value="1"/>
</dbReference>
<dbReference type="SUPFAM" id="SSF53098">
    <property type="entry name" value="Ribonuclease H-like"/>
    <property type="match status" value="1"/>
</dbReference>
<keyword evidence="1" id="KW-0175">Coiled coil</keyword>
<dbReference type="PANTHER" id="PTHR46889:SF4">
    <property type="entry name" value="TRANSPOSASE INSO FOR INSERTION SEQUENCE ELEMENT IS911B-RELATED"/>
    <property type="match status" value="1"/>
</dbReference>
<feature type="domain" description="HTH-like" evidence="2">
    <location>
        <begin position="227"/>
        <end position="284"/>
    </location>
</feature>
<dbReference type="AlphaFoldDB" id="M4REK2"/>
<dbReference type="InterPro" id="IPR025948">
    <property type="entry name" value="HTH-like_dom"/>
</dbReference>
<sequence>MKNGMFTPKERERLSRLDAVLEVRARQIVYSPEFKKECMRRYRAGERPGVIFASAGLPASLISHKRIERAVYHWKHAEEQGSLGAVKAPSVRHASRIRTLKDEKRRAVERQRAIRRREVEKLKDRLERRKAQAKSREERTIASQAARIKALEDQVKALKANGARARQARRAPGTTPKTLRFQVIADLRAADPSFNVSAACQALEVSRSGYYDWENATPARAARLDSDERDARLVAEAFHSHRARKGNRQVVDALRREHGTVMNRKKVRRLMHCKGLTGLARRRRSYHPVTQDGTPRIATNEVDRDFRQGAPRRVLSTDIAYLPCTAARHGFMYPGAVIDCQTNRILAWNTSENLAEPLVLDTLDQPGEQHVTDQTWICSDQGVHYTARAYRDKLAD</sequence>
<evidence type="ECO:0000313" key="4">
    <source>
        <dbReference type="Proteomes" id="UP000011835"/>
    </source>
</evidence>
<dbReference type="PANTHER" id="PTHR46889">
    <property type="entry name" value="TRANSPOSASE INSF FOR INSERTION SEQUENCE IS3B-RELATED"/>
    <property type="match status" value="1"/>
</dbReference>
<evidence type="ECO:0000313" key="3">
    <source>
        <dbReference type="EMBL" id="AGH40594.1"/>
    </source>
</evidence>
<evidence type="ECO:0000259" key="2">
    <source>
        <dbReference type="Pfam" id="PF13276"/>
    </source>
</evidence>
<dbReference type="KEGG" id="btp:D805_0327"/>
<dbReference type="GO" id="GO:0015074">
    <property type="term" value="P:DNA integration"/>
    <property type="evidence" value="ECO:0007669"/>
    <property type="project" value="InterPro"/>
</dbReference>
<dbReference type="RefSeq" id="WP_015449856.1">
    <property type="nucleotide sequence ID" value="NC_020546.1"/>
</dbReference>
<gene>
    <name evidence="3" type="ORF">D805_0327</name>
</gene>
<dbReference type="NCBIfam" id="NF033516">
    <property type="entry name" value="transpos_IS3"/>
    <property type="match status" value="1"/>
</dbReference>
<accession>M4REK2</accession>
<dbReference type="InterPro" id="IPR012337">
    <property type="entry name" value="RNaseH-like_sf"/>
</dbReference>
<protein>
    <submittedName>
        <fullName evidence="3">Transposase for insertion sequence element IS3 family protein</fullName>
    </submittedName>
</protein>
<evidence type="ECO:0000256" key="1">
    <source>
        <dbReference type="SAM" id="Coils"/>
    </source>
</evidence>
<feature type="coiled-coil region" evidence="1">
    <location>
        <begin position="97"/>
        <end position="168"/>
    </location>
</feature>
<dbReference type="PATRIC" id="fig|1254439.12.peg.325"/>
<proteinExistence type="predicted"/>